<dbReference type="PANTHER" id="PTHR10985">
    <property type="entry name" value="BASIC HELIX-LOOP-HELIX TRANSCRIPTION FACTOR, HES-RELATED"/>
    <property type="match status" value="1"/>
</dbReference>
<dbReference type="eggNOG" id="KOG4304">
    <property type="taxonomic scope" value="Eukaryota"/>
</dbReference>
<dbReference type="InParanoid" id="H3BCL5"/>
<dbReference type="FunFam" id="4.10.280.10:FF:000077">
    <property type="entry name" value="transcription factor HES-3 isoform X2"/>
    <property type="match status" value="1"/>
</dbReference>
<dbReference type="Ensembl" id="ENSLACT00000019774.1">
    <property type="protein sequence ID" value="ENSLACP00000019636.1"/>
    <property type="gene ID" value="ENSLACG00000017267.1"/>
</dbReference>
<evidence type="ECO:0000313" key="8">
    <source>
        <dbReference type="Ensembl" id="ENSLACP00000019636.1"/>
    </source>
</evidence>
<dbReference type="InterPro" id="IPR011598">
    <property type="entry name" value="bHLH_dom"/>
</dbReference>
<sequence length="162" mass="18568">MVTGSESTDKSERCSFRKVSKPLMEKKRRARINDSLEQLKNLLENNFSHSIRKRKLEKADILELTVKYLKSLQNSQGTPVSKGYEYQAGFRSCLNGVNQYLLRTEEANETLRLRMLNHLVKTLPAVTGSSFSTLDSNARLLSEANPFHGEPSIKPGHFWRPW</sequence>
<accession>H3BCL5</accession>
<organism evidence="8 9">
    <name type="scientific">Latimeria chalumnae</name>
    <name type="common">Coelacanth</name>
    <dbReference type="NCBI Taxonomy" id="7897"/>
    <lineage>
        <taxon>Eukaryota</taxon>
        <taxon>Metazoa</taxon>
        <taxon>Chordata</taxon>
        <taxon>Craniata</taxon>
        <taxon>Vertebrata</taxon>
        <taxon>Euteleostomi</taxon>
        <taxon>Coelacanthiformes</taxon>
        <taxon>Coelacanthidae</taxon>
        <taxon>Latimeria</taxon>
    </lineage>
</organism>
<dbReference type="EMBL" id="AFYH01055132">
    <property type="status" value="NOT_ANNOTATED_CDS"/>
    <property type="molecule type" value="Genomic_DNA"/>
</dbReference>
<dbReference type="HOGENOM" id="CLU_068550_5_0_1"/>
<dbReference type="Proteomes" id="UP000008672">
    <property type="component" value="Unassembled WGS sequence"/>
</dbReference>
<gene>
    <name evidence="8" type="primary">HES3</name>
</gene>
<evidence type="ECO:0000256" key="3">
    <source>
        <dbReference type="ARBA" id="ARBA00023015"/>
    </source>
</evidence>
<evidence type="ECO:0000256" key="5">
    <source>
        <dbReference type="ARBA" id="ARBA00023242"/>
    </source>
</evidence>
<dbReference type="AlphaFoldDB" id="H3BCL5"/>
<feature type="domain" description="BHLH" evidence="6">
    <location>
        <begin position="16"/>
        <end position="72"/>
    </location>
</feature>
<evidence type="ECO:0000259" key="7">
    <source>
        <dbReference type="PROSITE" id="PS51054"/>
    </source>
</evidence>
<dbReference type="GO" id="GO:0046983">
    <property type="term" value="F:protein dimerization activity"/>
    <property type="evidence" value="ECO:0007669"/>
    <property type="project" value="InterPro"/>
</dbReference>
<proteinExistence type="predicted"/>
<reference evidence="8" key="2">
    <citation type="submission" date="2025-08" db="UniProtKB">
        <authorList>
            <consortium name="Ensembl"/>
        </authorList>
    </citation>
    <scope>IDENTIFICATION</scope>
</reference>
<dbReference type="PROSITE" id="PS51054">
    <property type="entry name" value="ORANGE"/>
    <property type="match status" value="1"/>
</dbReference>
<dbReference type="PROSITE" id="PS50888">
    <property type="entry name" value="BHLH"/>
    <property type="match status" value="1"/>
</dbReference>
<evidence type="ECO:0000313" key="9">
    <source>
        <dbReference type="Proteomes" id="UP000008672"/>
    </source>
</evidence>
<feature type="domain" description="Orange" evidence="7">
    <location>
        <begin position="86"/>
        <end position="119"/>
    </location>
</feature>
<evidence type="ECO:0000259" key="6">
    <source>
        <dbReference type="PROSITE" id="PS50888"/>
    </source>
</evidence>
<reference evidence="9" key="1">
    <citation type="submission" date="2011-08" db="EMBL/GenBank/DDBJ databases">
        <title>The draft genome of Latimeria chalumnae.</title>
        <authorList>
            <person name="Di Palma F."/>
            <person name="Alfoldi J."/>
            <person name="Johnson J."/>
            <person name="Berlin A."/>
            <person name="Gnerre S."/>
            <person name="Jaffe D."/>
            <person name="MacCallum I."/>
            <person name="Young S."/>
            <person name="Walker B.J."/>
            <person name="Lander E."/>
            <person name="Lindblad-Toh K."/>
        </authorList>
    </citation>
    <scope>NUCLEOTIDE SEQUENCE [LARGE SCALE GENOMIC DNA]</scope>
    <source>
        <strain evidence="9">Wild caught</strain>
    </source>
</reference>
<dbReference type="Gene3D" id="4.10.280.10">
    <property type="entry name" value="Helix-loop-helix DNA-binding domain"/>
    <property type="match status" value="1"/>
</dbReference>
<keyword evidence="2" id="KW-0678">Repressor</keyword>
<name>H3BCL5_LATCH</name>
<dbReference type="Pfam" id="PF07527">
    <property type="entry name" value="Hairy_orange"/>
    <property type="match status" value="1"/>
</dbReference>
<dbReference type="GO" id="GO:0006355">
    <property type="term" value="P:regulation of DNA-templated transcription"/>
    <property type="evidence" value="ECO:0007669"/>
    <property type="project" value="InterPro"/>
</dbReference>
<evidence type="ECO:0000256" key="2">
    <source>
        <dbReference type="ARBA" id="ARBA00022491"/>
    </source>
</evidence>
<keyword evidence="5" id="KW-0539">Nucleus</keyword>
<dbReference type="SUPFAM" id="SSF47459">
    <property type="entry name" value="HLH, helix-loop-helix DNA-binding domain"/>
    <property type="match status" value="1"/>
</dbReference>
<evidence type="ECO:0000256" key="4">
    <source>
        <dbReference type="ARBA" id="ARBA00023163"/>
    </source>
</evidence>
<evidence type="ECO:0000256" key="1">
    <source>
        <dbReference type="ARBA" id="ARBA00004123"/>
    </source>
</evidence>
<keyword evidence="9" id="KW-1185">Reference proteome</keyword>
<dbReference type="GeneTree" id="ENSGT00730000111482"/>
<dbReference type="Gene3D" id="6.10.250.980">
    <property type="match status" value="1"/>
</dbReference>
<dbReference type="GO" id="GO:0005634">
    <property type="term" value="C:nucleus"/>
    <property type="evidence" value="ECO:0007669"/>
    <property type="project" value="UniProtKB-SubCell"/>
</dbReference>
<dbReference type="SMART" id="SM00353">
    <property type="entry name" value="HLH"/>
    <property type="match status" value="1"/>
</dbReference>
<protein>
    <submittedName>
        <fullName evidence="8">Hes family bHLH transcription factor 3</fullName>
    </submittedName>
</protein>
<dbReference type="OMA" id="YSECVNE"/>
<dbReference type="SUPFAM" id="SSF158457">
    <property type="entry name" value="Orange domain-like"/>
    <property type="match status" value="1"/>
</dbReference>
<dbReference type="InterPro" id="IPR003650">
    <property type="entry name" value="Orange_dom"/>
</dbReference>
<keyword evidence="3" id="KW-0805">Transcription regulation</keyword>
<keyword evidence="4" id="KW-0804">Transcription</keyword>
<comment type="subcellular location">
    <subcellularLocation>
        <location evidence="1">Nucleus</location>
    </subcellularLocation>
</comment>
<dbReference type="InterPro" id="IPR050370">
    <property type="entry name" value="HES_HEY"/>
</dbReference>
<dbReference type="GO" id="GO:0003677">
    <property type="term" value="F:DNA binding"/>
    <property type="evidence" value="ECO:0007669"/>
    <property type="project" value="InterPro"/>
</dbReference>
<dbReference type="STRING" id="7897.ENSLACP00000019636"/>
<reference evidence="8" key="3">
    <citation type="submission" date="2025-09" db="UniProtKB">
        <authorList>
            <consortium name="Ensembl"/>
        </authorList>
    </citation>
    <scope>IDENTIFICATION</scope>
</reference>
<dbReference type="InterPro" id="IPR036638">
    <property type="entry name" value="HLH_DNA-bd_sf"/>
</dbReference>
<dbReference type="Pfam" id="PF00010">
    <property type="entry name" value="HLH"/>
    <property type="match status" value="1"/>
</dbReference>